<evidence type="ECO:0000313" key="1">
    <source>
        <dbReference type="EMBL" id="KXN71723.1"/>
    </source>
</evidence>
<feature type="non-terminal residue" evidence="1">
    <location>
        <position position="220"/>
    </location>
</feature>
<gene>
    <name evidence="1" type="ORF">CONCODRAFT_5518</name>
</gene>
<feature type="non-terminal residue" evidence="1">
    <location>
        <position position="1"/>
    </location>
</feature>
<sequence>SYIEISSDDLITTNLSLNSSPKDFNLNLNESSELDFPSFGEYGITNPAILFTNKKTGIRPDTEIVDLISPSKPLSPLDSSSSIPTSAQRDCVLLEISSSPPLDQDDNEEFENHSFANWDDMISEIPSINDLSPRSTNLDSIFNETHNSGNLYSHTTNCEEVINNLHSTNEIPQQAIIWDDINNEIPSLSDLSLLVNNCDEINNNISNLQELSPQSIRWDD</sequence>
<dbReference type="EMBL" id="KQ964468">
    <property type="protein sequence ID" value="KXN71723.1"/>
    <property type="molecule type" value="Genomic_DNA"/>
</dbReference>
<name>A0A137P9P9_CONC2</name>
<accession>A0A137P9P9</accession>
<organism evidence="1 2">
    <name type="scientific">Conidiobolus coronatus (strain ATCC 28846 / CBS 209.66 / NRRL 28638)</name>
    <name type="common">Delacroixia coronata</name>
    <dbReference type="NCBI Taxonomy" id="796925"/>
    <lineage>
        <taxon>Eukaryota</taxon>
        <taxon>Fungi</taxon>
        <taxon>Fungi incertae sedis</taxon>
        <taxon>Zoopagomycota</taxon>
        <taxon>Entomophthoromycotina</taxon>
        <taxon>Entomophthoromycetes</taxon>
        <taxon>Entomophthorales</taxon>
        <taxon>Ancylistaceae</taxon>
        <taxon>Conidiobolus</taxon>
    </lineage>
</organism>
<protein>
    <submittedName>
        <fullName evidence="1">Uncharacterized protein</fullName>
    </submittedName>
</protein>
<evidence type="ECO:0000313" key="2">
    <source>
        <dbReference type="Proteomes" id="UP000070444"/>
    </source>
</evidence>
<dbReference type="AlphaFoldDB" id="A0A137P9P9"/>
<keyword evidence="2" id="KW-1185">Reference proteome</keyword>
<dbReference type="Proteomes" id="UP000070444">
    <property type="component" value="Unassembled WGS sequence"/>
</dbReference>
<proteinExistence type="predicted"/>
<reference evidence="1 2" key="1">
    <citation type="journal article" date="2015" name="Genome Biol. Evol.">
        <title>Phylogenomic analyses indicate that early fungi evolved digesting cell walls of algal ancestors of land plants.</title>
        <authorList>
            <person name="Chang Y."/>
            <person name="Wang S."/>
            <person name="Sekimoto S."/>
            <person name="Aerts A.L."/>
            <person name="Choi C."/>
            <person name="Clum A."/>
            <person name="LaButti K.M."/>
            <person name="Lindquist E.A."/>
            <person name="Yee Ngan C."/>
            <person name="Ohm R.A."/>
            <person name="Salamov A.A."/>
            <person name="Grigoriev I.V."/>
            <person name="Spatafora J.W."/>
            <person name="Berbee M.L."/>
        </authorList>
    </citation>
    <scope>NUCLEOTIDE SEQUENCE [LARGE SCALE GENOMIC DNA]</scope>
    <source>
        <strain evidence="1 2">NRRL 28638</strain>
    </source>
</reference>